<dbReference type="VEuPathDB" id="FungiDB:VP01_1967g5"/>
<dbReference type="PANTHER" id="PTHR33620:SF1">
    <property type="entry name" value="UREASE ACCESSORY PROTEIN F"/>
    <property type="match status" value="1"/>
</dbReference>
<reference evidence="4 5" key="1">
    <citation type="submission" date="2015-08" db="EMBL/GenBank/DDBJ databases">
        <title>Next Generation Sequencing and Analysis of the Genome of Puccinia sorghi L Schw, the Causal Agent of Maize Common Rust.</title>
        <authorList>
            <person name="Rochi L."/>
            <person name="Burguener G."/>
            <person name="Darino M."/>
            <person name="Turjanski A."/>
            <person name="Kreff E."/>
            <person name="Dieguez M.J."/>
            <person name="Sacco F."/>
        </authorList>
    </citation>
    <scope>NUCLEOTIDE SEQUENCE [LARGE SCALE GENOMIC DNA]</scope>
    <source>
        <strain evidence="4 5">RO10H11247</strain>
    </source>
</reference>
<evidence type="ECO:0000313" key="4">
    <source>
        <dbReference type="EMBL" id="KNZ58253.1"/>
    </source>
</evidence>
<dbReference type="Pfam" id="PF01730">
    <property type="entry name" value="UreF"/>
    <property type="match status" value="1"/>
</dbReference>
<dbReference type="Proteomes" id="UP000037035">
    <property type="component" value="Unassembled WGS sequence"/>
</dbReference>
<dbReference type="EMBL" id="LAVV01006800">
    <property type="protein sequence ID" value="KNZ58253.1"/>
    <property type="molecule type" value="Genomic_DNA"/>
</dbReference>
<dbReference type="AlphaFoldDB" id="A0A0L6VBY2"/>
<dbReference type="OrthoDB" id="2550922at2759"/>
<protein>
    <submittedName>
        <fullName evidence="4">Uncharacterized protein</fullName>
    </submittedName>
</protein>
<evidence type="ECO:0000256" key="3">
    <source>
        <dbReference type="ARBA" id="ARBA00046339"/>
    </source>
</evidence>
<keyword evidence="5" id="KW-1185">Reference proteome</keyword>
<gene>
    <name evidence="4" type="ORF">VP01_1967g5</name>
</gene>
<name>A0A0L6VBY2_9BASI</name>
<keyword evidence="1" id="KW-0996">Nickel insertion</keyword>
<sequence length="187" mass="20831">MCLSPVNRRNSYAQGAAFLLLYTKSFAPSSDAALHLPATGPGSLKSCLIDALKREIRRGNWSIHYPISFAFVTSLLELSFDRAIHLHVFLHIRSILSAGVRLNIIGPYLCQRIMFTNMKSMLEEIGQEIKGKRLARSDLIEVGLLDPATASSSYAVEEVEDGPATTWPFGEIIQTRHDNCHVRLFNS</sequence>
<dbReference type="InterPro" id="IPR038277">
    <property type="entry name" value="UreF_sf"/>
</dbReference>
<dbReference type="PANTHER" id="PTHR33620">
    <property type="entry name" value="UREASE ACCESSORY PROTEIN F"/>
    <property type="match status" value="1"/>
</dbReference>
<proteinExistence type="inferred from homology"/>
<keyword evidence="2" id="KW-0143">Chaperone</keyword>
<dbReference type="Gene3D" id="1.10.4190.10">
    <property type="entry name" value="Urease accessory protein UreF"/>
    <property type="match status" value="1"/>
</dbReference>
<comment type="caution">
    <text evidence="4">The sequence shown here is derived from an EMBL/GenBank/DDBJ whole genome shotgun (WGS) entry which is preliminary data.</text>
</comment>
<dbReference type="GO" id="GO:0016151">
    <property type="term" value="F:nickel cation binding"/>
    <property type="evidence" value="ECO:0007669"/>
    <property type="project" value="InterPro"/>
</dbReference>
<evidence type="ECO:0000256" key="1">
    <source>
        <dbReference type="ARBA" id="ARBA00022988"/>
    </source>
</evidence>
<dbReference type="InterPro" id="IPR002639">
    <property type="entry name" value="UreF"/>
</dbReference>
<accession>A0A0L6VBY2</accession>
<evidence type="ECO:0000313" key="5">
    <source>
        <dbReference type="Proteomes" id="UP000037035"/>
    </source>
</evidence>
<comment type="similarity">
    <text evidence="3">Belongs to the UreF family.</text>
</comment>
<evidence type="ECO:0000256" key="2">
    <source>
        <dbReference type="ARBA" id="ARBA00023186"/>
    </source>
</evidence>
<organism evidence="4 5">
    <name type="scientific">Puccinia sorghi</name>
    <dbReference type="NCBI Taxonomy" id="27349"/>
    <lineage>
        <taxon>Eukaryota</taxon>
        <taxon>Fungi</taxon>
        <taxon>Dikarya</taxon>
        <taxon>Basidiomycota</taxon>
        <taxon>Pucciniomycotina</taxon>
        <taxon>Pucciniomycetes</taxon>
        <taxon>Pucciniales</taxon>
        <taxon>Pucciniaceae</taxon>
        <taxon>Puccinia</taxon>
    </lineage>
</organism>